<accession>A0A915KQZ4</accession>
<keyword evidence="1" id="KW-1185">Reference proteome</keyword>
<dbReference type="WBParaSite" id="nRc.2.0.1.t41312-RA">
    <property type="protein sequence ID" value="nRc.2.0.1.t41312-RA"/>
    <property type="gene ID" value="nRc.2.0.1.g41312"/>
</dbReference>
<organism evidence="1 2">
    <name type="scientific">Romanomermis culicivorax</name>
    <name type="common">Nematode worm</name>
    <dbReference type="NCBI Taxonomy" id="13658"/>
    <lineage>
        <taxon>Eukaryota</taxon>
        <taxon>Metazoa</taxon>
        <taxon>Ecdysozoa</taxon>
        <taxon>Nematoda</taxon>
        <taxon>Enoplea</taxon>
        <taxon>Dorylaimia</taxon>
        <taxon>Mermithida</taxon>
        <taxon>Mermithoidea</taxon>
        <taxon>Mermithidae</taxon>
        <taxon>Romanomermis</taxon>
    </lineage>
</organism>
<evidence type="ECO:0000313" key="1">
    <source>
        <dbReference type="Proteomes" id="UP000887565"/>
    </source>
</evidence>
<evidence type="ECO:0000313" key="2">
    <source>
        <dbReference type="WBParaSite" id="nRc.2.0.1.t41312-RA"/>
    </source>
</evidence>
<dbReference type="AlphaFoldDB" id="A0A915KQZ4"/>
<sequence length="102" mass="11771">MLKFLTLHVINCGNVYAIFIGGSSNISHDISNKSFYNWVANIPKNVSIHINQIAPMLQVLGYDVENELPDYTTRNMLEGYKNTTRWQLDSFKNRQKYVLSSK</sequence>
<name>A0A915KQZ4_ROMCU</name>
<dbReference type="Proteomes" id="UP000887565">
    <property type="component" value="Unplaced"/>
</dbReference>
<reference evidence="2" key="1">
    <citation type="submission" date="2022-11" db="UniProtKB">
        <authorList>
            <consortium name="WormBaseParasite"/>
        </authorList>
    </citation>
    <scope>IDENTIFICATION</scope>
</reference>
<proteinExistence type="predicted"/>
<protein>
    <submittedName>
        <fullName evidence="2">Uncharacterized protein</fullName>
    </submittedName>
</protein>